<dbReference type="Proteomes" id="UP000233551">
    <property type="component" value="Unassembled WGS sequence"/>
</dbReference>
<organism evidence="1 2">
    <name type="scientific">Punica granatum</name>
    <name type="common">Pomegranate</name>
    <dbReference type="NCBI Taxonomy" id="22663"/>
    <lineage>
        <taxon>Eukaryota</taxon>
        <taxon>Viridiplantae</taxon>
        <taxon>Streptophyta</taxon>
        <taxon>Embryophyta</taxon>
        <taxon>Tracheophyta</taxon>
        <taxon>Spermatophyta</taxon>
        <taxon>Magnoliopsida</taxon>
        <taxon>eudicotyledons</taxon>
        <taxon>Gunneridae</taxon>
        <taxon>Pentapetalae</taxon>
        <taxon>rosids</taxon>
        <taxon>malvids</taxon>
        <taxon>Myrtales</taxon>
        <taxon>Lythraceae</taxon>
        <taxon>Punica</taxon>
    </lineage>
</organism>
<keyword evidence="2" id="KW-1185">Reference proteome</keyword>
<proteinExistence type="predicted"/>
<name>A0A2I0LE46_PUNGR</name>
<protein>
    <submittedName>
        <fullName evidence="1">Uncharacterized protein</fullName>
    </submittedName>
</protein>
<sequence length="202" mass="22720">MVLILRISECSGVPGTRKPISLHLDDRSEVVCFCRTFAPLRAVLLVSTCFVLWAERFTCRPRLEIDMRRRPRNPQTRLSQCFPSVLMCSETTVIFVCKKRVPKACREAFVTIKTSLGRSTCFRVPFICSWIGHPGSIVRKASANVQECPGLSRRLLKCTRSLSSCDQGYRWCSLLESVGQNGLLTACPSLVECPDRGCSQRL</sequence>
<gene>
    <name evidence="1" type="ORF">CRG98_000659</name>
</gene>
<comment type="caution">
    <text evidence="1">The sequence shown here is derived from an EMBL/GenBank/DDBJ whole genome shotgun (WGS) entry which is preliminary data.</text>
</comment>
<dbReference type="EMBL" id="PGOL01000025">
    <property type="protein sequence ID" value="PKI78947.1"/>
    <property type="molecule type" value="Genomic_DNA"/>
</dbReference>
<accession>A0A2I0LE46</accession>
<evidence type="ECO:0000313" key="1">
    <source>
        <dbReference type="EMBL" id="PKI78947.1"/>
    </source>
</evidence>
<reference evidence="1 2" key="1">
    <citation type="submission" date="2017-11" db="EMBL/GenBank/DDBJ databases">
        <title>De-novo sequencing of pomegranate (Punica granatum L.) genome.</title>
        <authorList>
            <person name="Akparov Z."/>
            <person name="Amiraslanov A."/>
            <person name="Hajiyeva S."/>
            <person name="Abbasov M."/>
            <person name="Kaur K."/>
            <person name="Hamwieh A."/>
            <person name="Solovyev V."/>
            <person name="Salamov A."/>
            <person name="Braich B."/>
            <person name="Kosarev P."/>
            <person name="Mahmoud A."/>
            <person name="Hajiyev E."/>
            <person name="Babayeva S."/>
            <person name="Izzatullayeva V."/>
            <person name="Mammadov A."/>
            <person name="Mammadov A."/>
            <person name="Sharifova S."/>
            <person name="Ojaghi J."/>
            <person name="Eynullazada K."/>
            <person name="Bayramov B."/>
            <person name="Abdulazimova A."/>
            <person name="Shahmuradov I."/>
        </authorList>
    </citation>
    <scope>NUCLEOTIDE SEQUENCE [LARGE SCALE GENOMIC DNA]</scope>
    <source>
        <strain evidence="2">cv. AG2017</strain>
        <tissue evidence="1">Leaf</tissue>
    </source>
</reference>
<evidence type="ECO:0000313" key="2">
    <source>
        <dbReference type="Proteomes" id="UP000233551"/>
    </source>
</evidence>
<dbReference type="AlphaFoldDB" id="A0A2I0LE46"/>